<evidence type="ECO:0000259" key="1">
    <source>
        <dbReference type="SMART" id="SM00256"/>
    </source>
</evidence>
<organism evidence="2 3">
    <name type="scientific">Setaria viridis</name>
    <name type="common">Green bristlegrass</name>
    <name type="synonym">Setaria italica subsp. viridis</name>
    <dbReference type="NCBI Taxonomy" id="4556"/>
    <lineage>
        <taxon>Eukaryota</taxon>
        <taxon>Viridiplantae</taxon>
        <taxon>Streptophyta</taxon>
        <taxon>Embryophyta</taxon>
        <taxon>Tracheophyta</taxon>
        <taxon>Spermatophyta</taxon>
        <taxon>Magnoliopsida</taxon>
        <taxon>Liliopsida</taxon>
        <taxon>Poales</taxon>
        <taxon>Poaceae</taxon>
        <taxon>PACMAD clade</taxon>
        <taxon>Panicoideae</taxon>
        <taxon>Panicodae</taxon>
        <taxon>Paniceae</taxon>
        <taxon>Cenchrinae</taxon>
        <taxon>Setaria</taxon>
    </lineage>
</organism>
<dbReference type="SUPFAM" id="SSF81383">
    <property type="entry name" value="F-box domain"/>
    <property type="match status" value="1"/>
</dbReference>
<keyword evidence="3" id="KW-1185">Reference proteome</keyword>
<gene>
    <name evidence="2" type="ORF">SEVIR_5G154600v2</name>
</gene>
<dbReference type="InterPro" id="IPR001810">
    <property type="entry name" value="F-box_dom"/>
</dbReference>
<sequence length="410" mass="44739">MSAPPPQPDAPLPLPLPLPPLPADLQVEILSRVGNAVSVVRCAATCKAWRCLIQEPSFLPLFYRRRGSGGFDPFSLLGFFFRDTSQRLPRRRLYRRRPTRFLLLGASQSRPSSPVVLPLSRFLATAGDLDGFVPVASGGGGLVALCRTLGSRDTARICVCNPLAGTSTFLPPLPPLFVPEKTIFLEAGGSSFRLLTVMDDQRVLVLRVFSSQTGWWDAAVAAELPDNMVMIVSSPAVVHRGAVHWICGTHALPNAVHTVAVRLTQAVASVSRINLPPRAGLHRLTEASRAVHLTNSVQDTLSLVLVDELVLSIWNLEESSPDGKQWSCCKAIHLMPMLPPINFSCRKVELSIQGLCEKSGSLFLHLVGEGLFMFNVETKKLVKVCKDHFANYLCPYVADIGSCLAAMKKF</sequence>
<name>A0A4U6UJ65_SETVI</name>
<proteinExistence type="predicted"/>
<dbReference type="InterPro" id="IPR056016">
    <property type="entry name" value="DUF7595"/>
</dbReference>
<evidence type="ECO:0000313" key="2">
    <source>
        <dbReference type="EMBL" id="TKW14233.1"/>
    </source>
</evidence>
<dbReference type="EMBL" id="CM016556">
    <property type="protein sequence ID" value="TKW14233.1"/>
    <property type="molecule type" value="Genomic_DNA"/>
</dbReference>
<reference evidence="2" key="1">
    <citation type="submission" date="2019-03" db="EMBL/GenBank/DDBJ databases">
        <title>WGS assembly of Setaria viridis.</title>
        <authorList>
            <person name="Huang P."/>
            <person name="Jenkins J."/>
            <person name="Grimwood J."/>
            <person name="Barry K."/>
            <person name="Healey A."/>
            <person name="Mamidi S."/>
            <person name="Sreedasyam A."/>
            <person name="Shu S."/>
            <person name="Feldman M."/>
            <person name="Wu J."/>
            <person name="Yu Y."/>
            <person name="Chen C."/>
            <person name="Johnson J."/>
            <person name="Rokhsar D."/>
            <person name="Baxter I."/>
            <person name="Schmutz J."/>
            <person name="Brutnell T."/>
            <person name="Kellogg E."/>
        </authorList>
    </citation>
    <scope>NUCLEOTIDE SEQUENCE [LARGE SCALE GENOMIC DNA]</scope>
</reference>
<dbReference type="InterPro" id="IPR036047">
    <property type="entry name" value="F-box-like_dom_sf"/>
</dbReference>
<feature type="domain" description="F-box" evidence="1">
    <location>
        <begin position="21"/>
        <end position="62"/>
    </location>
</feature>
<dbReference type="Gramene" id="TKW14233">
    <property type="protein sequence ID" value="TKW14233"/>
    <property type="gene ID" value="SEVIR_5G154600v2"/>
</dbReference>
<evidence type="ECO:0000313" key="3">
    <source>
        <dbReference type="Proteomes" id="UP000298652"/>
    </source>
</evidence>
<dbReference type="Gene3D" id="1.20.1280.50">
    <property type="match status" value="1"/>
</dbReference>
<accession>A0A4U6UJ65</accession>
<dbReference type="Pfam" id="PF12937">
    <property type="entry name" value="F-box-like"/>
    <property type="match status" value="1"/>
</dbReference>
<dbReference type="Proteomes" id="UP000298652">
    <property type="component" value="Chromosome 5"/>
</dbReference>
<protein>
    <recommendedName>
        <fullName evidence="1">F-box domain-containing protein</fullName>
    </recommendedName>
</protein>
<dbReference type="Pfam" id="PF24523">
    <property type="entry name" value="DUF7595"/>
    <property type="match status" value="1"/>
</dbReference>
<dbReference type="OMA" id="YLCPYVA"/>
<dbReference type="PANTHER" id="PTHR35828:SF24">
    <property type="entry name" value="F-BOX DOMAIN-CONTAINING PROTEIN"/>
    <property type="match status" value="1"/>
</dbReference>
<dbReference type="AlphaFoldDB" id="A0A4U6UJ65"/>
<dbReference type="PANTHER" id="PTHR35828">
    <property type="entry name" value="OS08G0203800 PROTEIN-RELATED"/>
    <property type="match status" value="1"/>
</dbReference>
<dbReference type="SMART" id="SM00256">
    <property type="entry name" value="FBOX"/>
    <property type="match status" value="1"/>
</dbReference>